<keyword evidence="10" id="KW-1185">Reference proteome</keyword>
<accession>E0IDT8</accession>
<evidence type="ECO:0000259" key="8">
    <source>
        <dbReference type="PROSITE" id="PS00486"/>
    </source>
</evidence>
<evidence type="ECO:0000256" key="1">
    <source>
        <dbReference type="ARBA" id="ARBA00022730"/>
    </source>
</evidence>
<sequence length="652" mass="72350">MINEATKRMLELDQLLEMAADFTVSPAGRRLVERHGPSRDASRVQAWLEETEEAARLLALGASVPLSAMEGIDLIVSLLGKGKVYAEQELHQLGVWLASVAQMKRYMESKREVAPRIASYADSMDDCPELRKELARCLRGNQLTDESSAELGRIRRQLYALEAKIEKKIEQAMGKYKSALQESIVSKRRGHYVIAVKRELRKQVPGTVWDESASGQTLFVEPVDVAGLQQEWDSWKADEEQECYMIRAQLSAMAEARTTELTWNVDGMGTFDFITARGKLSRTYNGQRPKWSAEPVIKLQGARHPLLPNEQCVPLDVEMGYEWKQLIITGPNTGGKTVALKTAGLLVLLHQAGFLIPAEATSELGLFHCLMADLGDGQNIEQSLSTFSAHMTNVAAMVKAADSRTLLLLDELAAGTDPGEGIALSIAVLEHLLSQEALVAATTHFNEIKRYASQTAGCMNASMTFDPQTLRPLHRLVIGEAGESRAFAVARRFGLPEAIVARAEAMVSNAPQSNERITMVDADSGVARKAIPGNQAKKQARPGQKRNDEEAPTKPKAFQSGDCVWIYPLKRTGIVYQEADERGNVIVQVEQKKLTFNRKRLAPYIDRSKLYPGSDYDMAIVFDSKSDRKKRHLMSRKYVKDVRIENPPDAGE</sequence>
<dbReference type="InterPro" id="IPR000432">
    <property type="entry name" value="DNA_mismatch_repair_MutS_C"/>
</dbReference>
<dbReference type="EMBL" id="AEDD01000011">
    <property type="protein sequence ID" value="EFM09292.1"/>
    <property type="molecule type" value="Genomic_DNA"/>
</dbReference>
<dbReference type="SUPFAM" id="SSF52540">
    <property type="entry name" value="P-loop containing nucleoside triphosphate hydrolases"/>
    <property type="match status" value="1"/>
</dbReference>
<keyword evidence="3" id="KW-0378">Hydrolase</keyword>
<dbReference type="GO" id="GO:0006298">
    <property type="term" value="P:mismatch repair"/>
    <property type="evidence" value="ECO:0007669"/>
    <property type="project" value="InterPro"/>
</dbReference>
<protein>
    <submittedName>
        <fullName evidence="9">DNA mismatch repair protein MutS domain protein</fullName>
    </submittedName>
</protein>
<evidence type="ECO:0000256" key="6">
    <source>
        <dbReference type="ARBA" id="ARBA00023125"/>
    </source>
</evidence>
<evidence type="ECO:0000313" key="10">
    <source>
        <dbReference type="Proteomes" id="UP000005387"/>
    </source>
</evidence>
<dbReference type="RefSeq" id="WP_006039815.1">
    <property type="nucleotide sequence ID" value="NZ_AEDD01000011.1"/>
</dbReference>
<dbReference type="PROSITE" id="PS00486">
    <property type="entry name" value="DNA_MISMATCH_REPAIR_2"/>
    <property type="match status" value="1"/>
</dbReference>
<evidence type="ECO:0000313" key="9">
    <source>
        <dbReference type="EMBL" id="EFM09292.1"/>
    </source>
</evidence>
<dbReference type="NCBIfam" id="TIGR01069">
    <property type="entry name" value="mutS2"/>
    <property type="match status" value="1"/>
</dbReference>
<dbReference type="eggNOG" id="COG1193">
    <property type="taxonomic scope" value="Bacteria"/>
</dbReference>
<feature type="region of interest" description="Disordered" evidence="7">
    <location>
        <begin position="528"/>
        <end position="556"/>
    </location>
</feature>
<dbReference type="GO" id="GO:0016887">
    <property type="term" value="F:ATP hydrolysis activity"/>
    <property type="evidence" value="ECO:0007669"/>
    <property type="project" value="InterPro"/>
</dbReference>
<dbReference type="InterPro" id="IPR045076">
    <property type="entry name" value="MutS"/>
</dbReference>
<dbReference type="PANTHER" id="PTHR48466">
    <property type="entry name" value="OS10G0509000 PROTEIN-RELATED"/>
    <property type="match status" value="1"/>
</dbReference>
<dbReference type="GO" id="GO:0019843">
    <property type="term" value="F:rRNA binding"/>
    <property type="evidence" value="ECO:0007669"/>
    <property type="project" value="UniProtKB-KW"/>
</dbReference>
<dbReference type="GO" id="GO:0005524">
    <property type="term" value="F:ATP binding"/>
    <property type="evidence" value="ECO:0007669"/>
    <property type="project" value="UniProtKB-KW"/>
</dbReference>
<name>E0IDT8_9BACL</name>
<dbReference type="PANTHER" id="PTHR48466:SF2">
    <property type="entry name" value="OS10G0509000 PROTEIN"/>
    <property type="match status" value="1"/>
</dbReference>
<dbReference type="STRING" id="717606.PaecuDRAFT_3829"/>
<keyword evidence="4" id="KW-0067">ATP-binding</keyword>
<keyword evidence="6" id="KW-0238">DNA-binding</keyword>
<feature type="domain" description="DNA mismatch repair proteins mutS family" evidence="8">
    <location>
        <begin position="405"/>
        <end position="421"/>
    </location>
</feature>
<evidence type="ECO:0000256" key="7">
    <source>
        <dbReference type="SAM" id="MobiDB-lite"/>
    </source>
</evidence>
<dbReference type="AlphaFoldDB" id="E0IDT8"/>
<evidence type="ECO:0000256" key="5">
    <source>
        <dbReference type="ARBA" id="ARBA00022884"/>
    </source>
</evidence>
<dbReference type="GO" id="GO:0140664">
    <property type="term" value="F:ATP-dependent DNA damage sensor activity"/>
    <property type="evidence" value="ECO:0007669"/>
    <property type="project" value="InterPro"/>
</dbReference>
<reference evidence="9 10" key="1">
    <citation type="submission" date="2010-07" db="EMBL/GenBank/DDBJ databases">
        <title>The draft genome of Paenibacillus curdlanolyticus YK9.</title>
        <authorList>
            <consortium name="US DOE Joint Genome Institute (JGI-PGF)"/>
            <person name="Lucas S."/>
            <person name="Copeland A."/>
            <person name="Lapidus A."/>
            <person name="Cheng J.-F."/>
            <person name="Bruce D."/>
            <person name="Goodwin L."/>
            <person name="Pitluck S."/>
            <person name="Land M.L."/>
            <person name="Hauser L."/>
            <person name="Chang Y.-J."/>
            <person name="Jeffries C."/>
            <person name="Anderson I.J."/>
            <person name="Johnson E."/>
            <person name="Loganathan U."/>
            <person name="Mulhopadhyay B."/>
            <person name="Kyrpides N."/>
            <person name="Woyke T.J."/>
        </authorList>
    </citation>
    <scope>NUCLEOTIDE SEQUENCE [LARGE SCALE GENOMIC DNA]</scope>
    <source>
        <strain evidence="9 10">YK9</strain>
    </source>
</reference>
<keyword evidence="1" id="KW-0699">rRNA-binding</keyword>
<dbReference type="FunFam" id="3.40.50.300:FF:000830">
    <property type="entry name" value="Endonuclease MutS2"/>
    <property type="match status" value="1"/>
</dbReference>
<evidence type="ECO:0000256" key="3">
    <source>
        <dbReference type="ARBA" id="ARBA00022801"/>
    </source>
</evidence>
<dbReference type="Gene3D" id="3.40.50.300">
    <property type="entry name" value="P-loop containing nucleotide triphosphate hydrolases"/>
    <property type="match status" value="1"/>
</dbReference>
<evidence type="ECO:0000256" key="4">
    <source>
        <dbReference type="ARBA" id="ARBA00022840"/>
    </source>
</evidence>
<proteinExistence type="predicted"/>
<dbReference type="GO" id="GO:0004519">
    <property type="term" value="F:endonuclease activity"/>
    <property type="evidence" value="ECO:0007669"/>
    <property type="project" value="InterPro"/>
</dbReference>
<dbReference type="InterPro" id="IPR027417">
    <property type="entry name" value="P-loop_NTPase"/>
</dbReference>
<dbReference type="InterPro" id="IPR005747">
    <property type="entry name" value="MutS2"/>
</dbReference>
<dbReference type="GO" id="GO:0030983">
    <property type="term" value="F:mismatched DNA binding"/>
    <property type="evidence" value="ECO:0007669"/>
    <property type="project" value="InterPro"/>
</dbReference>
<dbReference type="PIRSF" id="PIRSF005814">
    <property type="entry name" value="MutS_YshD"/>
    <property type="match status" value="1"/>
</dbReference>
<evidence type="ECO:0000256" key="2">
    <source>
        <dbReference type="ARBA" id="ARBA00022741"/>
    </source>
</evidence>
<dbReference type="Pfam" id="PF00488">
    <property type="entry name" value="MutS_V"/>
    <property type="match status" value="1"/>
</dbReference>
<dbReference type="GO" id="GO:0045910">
    <property type="term" value="P:negative regulation of DNA recombination"/>
    <property type="evidence" value="ECO:0007669"/>
    <property type="project" value="InterPro"/>
</dbReference>
<dbReference type="SMART" id="SM00533">
    <property type="entry name" value="MUTSd"/>
    <property type="match status" value="1"/>
</dbReference>
<organism evidence="9 10">
    <name type="scientific">Paenibacillus curdlanolyticus YK9</name>
    <dbReference type="NCBI Taxonomy" id="717606"/>
    <lineage>
        <taxon>Bacteria</taxon>
        <taxon>Bacillati</taxon>
        <taxon>Bacillota</taxon>
        <taxon>Bacilli</taxon>
        <taxon>Bacillales</taxon>
        <taxon>Paenibacillaceae</taxon>
        <taxon>Paenibacillus</taxon>
    </lineage>
</organism>
<dbReference type="Proteomes" id="UP000005387">
    <property type="component" value="Unassembled WGS sequence"/>
</dbReference>
<keyword evidence="5" id="KW-0694">RNA-binding</keyword>
<gene>
    <name evidence="9" type="ORF">PaecuDRAFT_3829</name>
</gene>
<keyword evidence="2" id="KW-0547">Nucleotide-binding</keyword>
<dbReference type="SUPFAM" id="SSF48334">
    <property type="entry name" value="DNA repair protein MutS, domain III"/>
    <property type="match status" value="1"/>
</dbReference>
<dbReference type="InterPro" id="IPR007696">
    <property type="entry name" value="DNA_mismatch_repair_MutS_core"/>
</dbReference>
<dbReference type="InterPro" id="IPR036187">
    <property type="entry name" value="DNA_mismatch_repair_MutS_sf"/>
</dbReference>
<dbReference type="SMART" id="SM00534">
    <property type="entry name" value="MUTSac"/>
    <property type="match status" value="1"/>
</dbReference>